<feature type="transmembrane region" description="Helical" evidence="6">
    <location>
        <begin position="380"/>
        <end position="403"/>
    </location>
</feature>
<proteinExistence type="predicted"/>
<feature type="domain" description="ComEC/Rec2-related protein" evidence="8">
    <location>
        <begin position="186"/>
        <end position="450"/>
    </location>
</feature>
<comment type="caution">
    <text evidence="9">The sequence shown here is derived from an EMBL/GenBank/DDBJ whole genome shotgun (WGS) entry which is preliminary data.</text>
</comment>
<reference evidence="9" key="1">
    <citation type="journal article" date="2020" name="mSystems">
        <title>Genome- and Community-Level Interaction Insights into Carbon Utilization and Element Cycling Functions of Hydrothermarchaeota in Hydrothermal Sediment.</title>
        <authorList>
            <person name="Zhou Z."/>
            <person name="Liu Y."/>
            <person name="Xu W."/>
            <person name="Pan J."/>
            <person name="Luo Z.H."/>
            <person name="Li M."/>
        </authorList>
    </citation>
    <scope>NUCLEOTIDE SEQUENCE [LARGE SCALE GENOMIC DNA]</scope>
    <source>
        <strain evidence="9">HyVt-483</strain>
    </source>
</reference>
<sequence>MPEGPLKRAALGISLGLLLSFWGVSLPLRIFLTGLGFLAGPTTGVFALGGMLYGAWFRQSRNRPFPSGRISGKIVRQSIRTYGVVLRVKLDSGVRGEILSRIRIPECTVGSRFEARMRPTSGHLNPFGPPLRMVLLARGLSFRAYLQKDQILCFPSTEDFLEILRDRLDFFSGSLSPPARGLFRALILGEKTDLPGDLGDRIRELGIYHFLAVSGFHLGLLYGFLFWGARFLWPRIFPRSELPAQVPAAWVGLAGAFLYALLSGLSPSTQRALLMLSLYTLARSLLRRVSGPDLLAGAVLLALLWKPYWILHPSFRLSVMAVIGVLLGHRWSRKMKIENRPVRFLMEGFLISLGAWIFTLPLILWSFGRASWAGPLNTLIFSPLWCLVIIPGEMLAALGSFLSPEKAAHLAEMLAKILKYALRVPLPCPPLLPPFPVGMLVLALSFLLAGGLLYRDRKIMAGVLTAGAVGFFLLGWMARERLFWIAALDLGKANAVAVHLPGNRNLLFDAGARFGSVDLGKYLLVPALEKMGLHHLDLVVLSHPDLDHAGGLPAVKRSLPVKKILSGSFRKASWERVSPGFSPLSLHSFTRERMGEAEVWLFPGRPRPPERLENREGLVGYLEFRGLSLFFPGDIDRTRLRRMERILATIPAEILILPHHGARNGFLPPAWRVLKPRVALALARGRHHPHPRVRRWLKREKIPLYITGRQGAIFVFLKGEKFLVCPMRSLTKGLPKTLLWPYIPYVISGGCHSYELHTLRDL</sequence>
<evidence type="ECO:0000256" key="4">
    <source>
        <dbReference type="ARBA" id="ARBA00022989"/>
    </source>
</evidence>
<dbReference type="InterPro" id="IPR036866">
    <property type="entry name" value="RibonucZ/Hydroxyglut_hydro"/>
</dbReference>
<feature type="transmembrane region" description="Helical" evidence="6">
    <location>
        <begin position="431"/>
        <end position="453"/>
    </location>
</feature>
<dbReference type="Pfam" id="PF00753">
    <property type="entry name" value="Lactamase_B"/>
    <property type="match status" value="1"/>
</dbReference>
<dbReference type="NCBIfam" id="TIGR00360">
    <property type="entry name" value="ComEC_N-term"/>
    <property type="match status" value="1"/>
</dbReference>
<feature type="transmembrane region" description="Helical" evidence="6">
    <location>
        <begin position="349"/>
        <end position="368"/>
    </location>
</feature>
<organism evidence="9">
    <name type="scientific">Thermosulfurimonas dismutans</name>
    <dbReference type="NCBI Taxonomy" id="999894"/>
    <lineage>
        <taxon>Bacteria</taxon>
        <taxon>Pseudomonadati</taxon>
        <taxon>Thermodesulfobacteriota</taxon>
        <taxon>Thermodesulfobacteria</taxon>
        <taxon>Thermodesulfobacteriales</taxon>
        <taxon>Thermodesulfobacteriaceae</taxon>
        <taxon>Thermosulfurimonas</taxon>
    </lineage>
</organism>
<protein>
    <submittedName>
        <fullName evidence="9">ComEC/Rec2 family competence protein</fullName>
    </submittedName>
</protein>
<dbReference type="PANTHER" id="PTHR30619">
    <property type="entry name" value="DNA INTERNALIZATION/COMPETENCE PROTEIN COMEC/REC2"/>
    <property type="match status" value="1"/>
</dbReference>
<evidence type="ECO:0000256" key="1">
    <source>
        <dbReference type="ARBA" id="ARBA00004651"/>
    </source>
</evidence>
<feature type="transmembrane region" description="Helical" evidence="6">
    <location>
        <begin position="207"/>
        <end position="227"/>
    </location>
</feature>
<dbReference type="EMBL" id="DRMH01000094">
    <property type="protein sequence ID" value="HFC98204.1"/>
    <property type="molecule type" value="Genomic_DNA"/>
</dbReference>
<dbReference type="Gene3D" id="3.60.15.10">
    <property type="entry name" value="Ribonuclease Z/Hydroxyacylglutathione hydrolase-like"/>
    <property type="match status" value="1"/>
</dbReference>
<evidence type="ECO:0000256" key="5">
    <source>
        <dbReference type="ARBA" id="ARBA00023136"/>
    </source>
</evidence>
<evidence type="ECO:0000259" key="7">
    <source>
        <dbReference type="Pfam" id="PF00753"/>
    </source>
</evidence>
<keyword evidence="4 6" id="KW-1133">Transmembrane helix</keyword>
<feature type="transmembrane region" description="Helical" evidence="6">
    <location>
        <begin position="37"/>
        <end position="57"/>
    </location>
</feature>
<keyword evidence="5 6" id="KW-0472">Membrane</keyword>
<keyword evidence="3 6" id="KW-0812">Transmembrane</keyword>
<evidence type="ECO:0000256" key="3">
    <source>
        <dbReference type="ARBA" id="ARBA00022692"/>
    </source>
</evidence>
<dbReference type="InterPro" id="IPR004477">
    <property type="entry name" value="ComEC_N"/>
</dbReference>
<dbReference type="Proteomes" id="UP000886043">
    <property type="component" value="Unassembled WGS sequence"/>
</dbReference>
<dbReference type="AlphaFoldDB" id="A0A7C3GVF2"/>
<evidence type="ECO:0000256" key="2">
    <source>
        <dbReference type="ARBA" id="ARBA00022475"/>
    </source>
</evidence>
<dbReference type="PANTHER" id="PTHR30619:SF1">
    <property type="entry name" value="RECOMBINATION PROTEIN 2"/>
    <property type="match status" value="1"/>
</dbReference>
<dbReference type="InterPro" id="IPR001279">
    <property type="entry name" value="Metallo-B-lactamas"/>
</dbReference>
<dbReference type="InterPro" id="IPR052159">
    <property type="entry name" value="Competence_DNA_uptake"/>
</dbReference>
<evidence type="ECO:0000259" key="8">
    <source>
        <dbReference type="Pfam" id="PF03772"/>
    </source>
</evidence>
<dbReference type="GO" id="GO:0005886">
    <property type="term" value="C:plasma membrane"/>
    <property type="evidence" value="ECO:0007669"/>
    <property type="project" value="UniProtKB-SubCell"/>
</dbReference>
<name>A0A7C3GVF2_9BACT</name>
<accession>A0A7C3GVF2</accession>
<feature type="transmembrane region" description="Helical" evidence="6">
    <location>
        <begin position="247"/>
        <end position="265"/>
    </location>
</feature>
<gene>
    <name evidence="9" type="ORF">ENJ40_07095</name>
</gene>
<dbReference type="SUPFAM" id="SSF56281">
    <property type="entry name" value="Metallo-hydrolase/oxidoreductase"/>
    <property type="match status" value="1"/>
</dbReference>
<dbReference type="Pfam" id="PF03772">
    <property type="entry name" value="Competence"/>
    <property type="match status" value="1"/>
</dbReference>
<feature type="transmembrane region" description="Helical" evidence="6">
    <location>
        <begin position="285"/>
        <end position="304"/>
    </location>
</feature>
<feature type="transmembrane region" description="Helical" evidence="6">
    <location>
        <begin position="459"/>
        <end position="478"/>
    </location>
</feature>
<comment type="subcellular location">
    <subcellularLocation>
        <location evidence="1">Cell membrane</location>
        <topology evidence="1">Multi-pass membrane protein</topology>
    </subcellularLocation>
</comment>
<keyword evidence="2" id="KW-1003">Cell membrane</keyword>
<evidence type="ECO:0000256" key="6">
    <source>
        <dbReference type="SAM" id="Phobius"/>
    </source>
</evidence>
<feature type="domain" description="Metallo-beta-lactamase" evidence="7">
    <location>
        <begin position="490"/>
        <end position="633"/>
    </location>
</feature>
<evidence type="ECO:0000313" key="9">
    <source>
        <dbReference type="EMBL" id="HFC98204.1"/>
    </source>
</evidence>